<feature type="transmembrane region" description="Helical" evidence="5">
    <location>
        <begin position="126"/>
        <end position="145"/>
    </location>
</feature>
<accession>A0A915BBT1</accession>
<keyword evidence="3 5" id="KW-1133">Transmembrane helix</keyword>
<dbReference type="AlphaFoldDB" id="A0A915BBT1"/>
<keyword evidence="2 5" id="KW-0812">Transmembrane</keyword>
<evidence type="ECO:0000256" key="2">
    <source>
        <dbReference type="ARBA" id="ARBA00022692"/>
    </source>
</evidence>
<dbReference type="InterPro" id="IPR005828">
    <property type="entry name" value="MFS_sugar_transport-like"/>
</dbReference>
<dbReference type="GO" id="GO:0016020">
    <property type="term" value="C:membrane"/>
    <property type="evidence" value="ECO:0007669"/>
    <property type="project" value="UniProtKB-SubCell"/>
</dbReference>
<dbReference type="WBParaSite" id="PgR033_g071_t01">
    <property type="protein sequence ID" value="PgR033_g071_t01"/>
    <property type="gene ID" value="PgR033_g071"/>
</dbReference>
<feature type="transmembrane region" description="Helical" evidence="5">
    <location>
        <begin position="157"/>
        <end position="178"/>
    </location>
</feature>
<protein>
    <submittedName>
        <fullName evidence="7">Uncharacterized protein</fullName>
    </submittedName>
</protein>
<reference evidence="7" key="1">
    <citation type="submission" date="2022-11" db="UniProtKB">
        <authorList>
            <consortium name="WormBaseParasite"/>
        </authorList>
    </citation>
    <scope>IDENTIFICATION</scope>
</reference>
<evidence type="ECO:0000256" key="3">
    <source>
        <dbReference type="ARBA" id="ARBA00022989"/>
    </source>
</evidence>
<feature type="transmembrane region" description="Helical" evidence="5">
    <location>
        <begin position="17"/>
        <end position="43"/>
    </location>
</feature>
<evidence type="ECO:0000256" key="5">
    <source>
        <dbReference type="SAM" id="Phobius"/>
    </source>
</evidence>
<feature type="transmembrane region" description="Helical" evidence="5">
    <location>
        <begin position="190"/>
        <end position="206"/>
    </location>
</feature>
<feature type="transmembrane region" description="Helical" evidence="5">
    <location>
        <begin position="84"/>
        <end position="105"/>
    </location>
</feature>
<dbReference type="InterPro" id="IPR036259">
    <property type="entry name" value="MFS_trans_sf"/>
</dbReference>
<dbReference type="Gene3D" id="1.20.1250.20">
    <property type="entry name" value="MFS general substrate transporter like domains"/>
    <property type="match status" value="1"/>
</dbReference>
<dbReference type="SUPFAM" id="SSF103473">
    <property type="entry name" value="MFS general substrate transporter"/>
    <property type="match status" value="1"/>
</dbReference>
<dbReference type="Pfam" id="PF00083">
    <property type="entry name" value="Sugar_tr"/>
    <property type="match status" value="1"/>
</dbReference>
<keyword evidence="6" id="KW-1185">Reference proteome</keyword>
<keyword evidence="4 5" id="KW-0472">Membrane</keyword>
<dbReference type="GO" id="GO:0022857">
    <property type="term" value="F:transmembrane transporter activity"/>
    <property type="evidence" value="ECO:0007669"/>
    <property type="project" value="InterPro"/>
</dbReference>
<evidence type="ECO:0000313" key="7">
    <source>
        <dbReference type="WBParaSite" id="PgR033_g071_t01"/>
    </source>
</evidence>
<dbReference type="Proteomes" id="UP000887569">
    <property type="component" value="Unplaced"/>
</dbReference>
<name>A0A915BBT1_PARUN</name>
<evidence type="ECO:0000256" key="1">
    <source>
        <dbReference type="ARBA" id="ARBA00004370"/>
    </source>
</evidence>
<sequence length="207" mass="23273">DSILLVIGSIVSIFPRWWSLCVGRILIGIGAGIGFITCTVLLYDTTPYRYRPSAYFIFALLYSFALFLANLIPLIGIFNYSLMSLLTILPAFIPGILYLLIHILASSTDFTYISEKNILVMPQRPFTFCYLLMALNASIGVPLYQSFSSVIFTSLRVSAQLALYLSTLYPLLQLLLLFRVRNTTLRRRQLVIGGYAFAIVIFALLLT</sequence>
<comment type="subcellular location">
    <subcellularLocation>
        <location evidence="1">Membrane</location>
    </subcellularLocation>
</comment>
<evidence type="ECO:0000256" key="4">
    <source>
        <dbReference type="ARBA" id="ARBA00023136"/>
    </source>
</evidence>
<evidence type="ECO:0000313" key="6">
    <source>
        <dbReference type="Proteomes" id="UP000887569"/>
    </source>
</evidence>
<organism evidence="6 7">
    <name type="scientific">Parascaris univalens</name>
    <name type="common">Nematode worm</name>
    <dbReference type="NCBI Taxonomy" id="6257"/>
    <lineage>
        <taxon>Eukaryota</taxon>
        <taxon>Metazoa</taxon>
        <taxon>Ecdysozoa</taxon>
        <taxon>Nematoda</taxon>
        <taxon>Chromadorea</taxon>
        <taxon>Rhabditida</taxon>
        <taxon>Spirurina</taxon>
        <taxon>Ascaridomorpha</taxon>
        <taxon>Ascaridoidea</taxon>
        <taxon>Ascarididae</taxon>
        <taxon>Parascaris</taxon>
    </lineage>
</organism>
<feature type="transmembrane region" description="Helical" evidence="5">
    <location>
        <begin position="55"/>
        <end position="78"/>
    </location>
</feature>
<proteinExistence type="predicted"/>